<sequence>MPLFRAMLIDLAGLRDFVQILVEILFTDHYKPAYTTDVKLREQLGMIVPNGSVLVADNVLRPGNPPYLEYVRSTVEQKRKAAEKGPIQIYNIESIPASSVRAFIGESSTPLFDILGNPNLVYESILDQPKGLRDTLEVSRCIGAKTFHIPFVQNVPQLKLYAVVQRTPKPDDDAEKDHPGIKSYRTSEELVKDEGVDVVIITTAPESHFELTKLALENGKHVVCEKPFTPTTREADELVALAKKQNKLLAVYQNRRWDADFVTASKLVKSGALGRIAEYETHFDRHRPEEPAADASKWKNKVVPGGSAIYDLGSHLLDQAVHLFGLPNRVTGFIGSQREVNTSGYEDSFTVLFHYNNGPLVTAKAAVVSPEEDQLRFWIRGDKGSFKKFHLDVQEEQLKNGIKPGDSVYGREPSERYGTLTTIQNGKPVREVAPTVEPPTWSEYYRKLARALAGEGDLPASGAEARDVIRLIELAQESSRLGKTLDV</sequence>
<organism evidence="5 6">
    <name type="scientific">Petromyces alliaceus</name>
    <name type="common">Aspergillus alliaceus</name>
    <dbReference type="NCBI Taxonomy" id="209559"/>
    <lineage>
        <taxon>Eukaryota</taxon>
        <taxon>Fungi</taxon>
        <taxon>Dikarya</taxon>
        <taxon>Ascomycota</taxon>
        <taxon>Pezizomycotina</taxon>
        <taxon>Eurotiomycetes</taxon>
        <taxon>Eurotiomycetidae</taxon>
        <taxon>Eurotiales</taxon>
        <taxon>Aspergillaceae</taxon>
        <taxon>Aspergillus</taxon>
        <taxon>Aspergillus subgen. Circumdati</taxon>
    </lineage>
</organism>
<dbReference type="SUPFAM" id="SSF51735">
    <property type="entry name" value="NAD(P)-binding Rossmann-fold domains"/>
    <property type="match status" value="1"/>
</dbReference>
<feature type="domain" description="Gfo/Idh/MocA-like oxidoreductase N-terminal" evidence="3">
    <location>
        <begin position="145"/>
        <end position="252"/>
    </location>
</feature>
<feature type="domain" description="Gfo/Idh/MocA-like oxidoreductase C-terminal" evidence="4">
    <location>
        <begin position="266"/>
        <end position="485"/>
    </location>
</feature>
<dbReference type="GO" id="GO:0016491">
    <property type="term" value="F:oxidoreductase activity"/>
    <property type="evidence" value="ECO:0007669"/>
    <property type="project" value="UniProtKB-KW"/>
</dbReference>
<dbReference type="GO" id="GO:0000166">
    <property type="term" value="F:nucleotide binding"/>
    <property type="evidence" value="ECO:0007669"/>
    <property type="project" value="InterPro"/>
</dbReference>
<dbReference type="Proteomes" id="UP000541154">
    <property type="component" value="Unassembled WGS sequence"/>
</dbReference>
<comment type="caution">
    <text evidence="5">The sequence shown here is derived from an EMBL/GenBank/DDBJ whole genome shotgun (WGS) entry which is preliminary data.</text>
</comment>
<dbReference type="AlphaFoldDB" id="A0A8H5ZQL5"/>
<keyword evidence="6" id="KW-1185">Reference proteome</keyword>
<evidence type="ECO:0000259" key="4">
    <source>
        <dbReference type="Pfam" id="PF02894"/>
    </source>
</evidence>
<keyword evidence="2" id="KW-0560">Oxidoreductase</keyword>
<dbReference type="Pfam" id="PF01408">
    <property type="entry name" value="GFO_IDH_MocA"/>
    <property type="match status" value="1"/>
</dbReference>
<dbReference type="InterPro" id="IPR036291">
    <property type="entry name" value="NAD(P)-bd_dom_sf"/>
</dbReference>
<evidence type="ECO:0008006" key="7">
    <source>
        <dbReference type="Google" id="ProtNLM"/>
    </source>
</evidence>
<evidence type="ECO:0000259" key="3">
    <source>
        <dbReference type="Pfam" id="PF01408"/>
    </source>
</evidence>
<accession>A0A8H5ZQL5</accession>
<name>A0A8H5ZQL5_PETAA</name>
<dbReference type="InterPro" id="IPR004104">
    <property type="entry name" value="Gfo/Idh/MocA-like_OxRdtase_C"/>
</dbReference>
<proteinExistence type="inferred from homology"/>
<gene>
    <name evidence="5" type="ORF">ETB97_010196</name>
</gene>
<dbReference type="InterPro" id="IPR029063">
    <property type="entry name" value="SAM-dependent_MTases_sf"/>
</dbReference>
<evidence type="ECO:0000256" key="2">
    <source>
        <dbReference type="ARBA" id="ARBA00023002"/>
    </source>
</evidence>
<dbReference type="Gene3D" id="3.40.50.150">
    <property type="entry name" value="Vaccinia Virus protein VP39"/>
    <property type="match status" value="1"/>
</dbReference>
<comment type="similarity">
    <text evidence="1">Belongs to the Gfo/Idh/MocA family.</text>
</comment>
<evidence type="ECO:0000256" key="1">
    <source>
        <dbReference type="ARBA" id="ARBA00010928"/>
    </source>
</evidence>
<dbReference type="EMBL" id="SPNV01000521">
    <property type="protein sequence ID" value="KAF5855053.1"/>
    <property type="molecule type" value="Genomic_DNA"/>
</dbReference>
<dbReference type="InterPro" id="IPR051317">
    <property type="entry name" value="Gfo/Idh/MocA_oxidoreduct"/>
</dbReference>
<dbReference type="PANTHER" id="PTHR43708">
    <property type="entry name" value="CONSERVED EXPRESSED OXIDOREDUCTASE (EUROFUNG)"/>
    <property type="match status" value="1"/>
</dbReference>
<dbReference type="Pfam" id="PF02894">
    <property type="entry name" value="GFO_IDH_MocA_C"/>
    <property type="match status" value="1"/>
</dbReference>
<dbReference type="Gene3D" id="3.40.50.720">
    <property type="entry name" value="NAD(P)-binding Rossmann-like Domain"/>
    <property type="match status" value="1"/>
</dbReference>
<dbReference type="PANTHER" id="PTHR43708:SF5">
    <property type="entry name" value="CONSERVED EXPRESSED OXIDOREDUCTASE (EUROFUNG)-RELATED"/>
    <property type="match status" value="1"/>
</dbReference>
<evidence type="ECO:0000313" key="6">
    <source>
        <dbReference type="Proteomes" id="UP000541154"/>
    </source>
</evidence>
<evidence type="ECO:0000313" key="5">
    <source>
        <dbReference type="EMBL" id="KAF5855053.1"/>
    </source>
</evidence>
<dbReference type="Gene3D" id="3.30.360.10">
    <property type="entry name" value="Dihydrodipicolinate Reductase, domain 2"/>
    <property type="match status" value="1"/>
</dbReference>
<reference evidence="5 6" key="1">
    <citation type="submission" date="2019-04" db="EMBL/GenBank/DDBJ databases">
        <title>Aspergillus burnettii sp. nov., novel species from soil in southeast Queensland.</title>
        <authorList>
            <person name="Gilchrist C.L.M."/>
            <person name="Pitt J.I."/>
            <person name="Lange L."/>
            <person name="Lacey H.J."/>
            <person name="Vuong D."/>
            <person name="Midgley D.J."/>
            <person name="Greenfield P."/>
            <person name="Bradbury M."/>
            <person name="Lacey E."/>
            <person name="Busk P.K."/>
            <person name="Pilgaard B."/>
            <person name="Chooi Y.H."/>
            <person name="Piggott A.M."/>
        </authorList>
    </citation>
    <scope>NUCLEOTIDE SEQUENCE [LARGE SCALE GENOMIC DNA]</scope>
    <source>
        <strain evidence="5 6">FRR 5400</strain>
    </source>
</reference>
<protein>
    <recommendedName>
        <fullName evidence="7">NAD binding Rossmann fold oxidoreductase</fullName>
    </recommendedName>
</protein>
<dbReference type="InterPro" id="IPR000683">
    <property type="entry name" value="Gfo/Idh/MocA-like_OxRdtase_N"/>
</dbReference>